<dbReference type="EMBL" id="VWMK01000026">
    <property type="protein sequence ID" value="KAA3758649.1"/>
    <property type="molecule type" value="Genomic_DNA"/>
</dbReference>
<reference evidence="1 2" key="1">
    <citation type="journal article" date="2019" name="Nat. Med.">
        <title>A library of human gut bacterial isolates paired with longitudinal multiomics data enables mechanistic microbiome research.</title>
        <authorList>
            <person name="Poyet M."/>
            <person name="Groussin M."/>
            <person name="Gibbons S.M."/>
            <person name="Avila-Pacheco J."/>
            <person name="Jiang X."/>
            <person name="Kearney S.M."/>
            <person name="Perrotta A.R."/>
            <person name="Berdy B."/>
            <person name="Zhao S."/>
            <person name="Lieberman T.D."/>
            <person name="Swanson P.K."/>
            <person name="Smith M."/>
            <person name="Roesemann S."/>
            <person name="Alexander J.E."/>
            <person name="Rich S.A."/>
            <person name="Livny J."/>
            <person name="Vlamakis H."/>
            <person name="Clish C."/>
            <person name="Bullock K."/>
            <person name="Deik A."/>
            <person name="Scott J."/>
            <person name="Pierce K.A."/>
            <person name="Xavier R.J."/>
            <person name="Alm E.J."/>
        </authorList>
    </citation>
    <scope>NUCLEOTIDE SEQUENCE [LARGE SCALE GENOMIC DNA]</scope>
    <source>
        <strain evidence="1 2">BIOML-A10</strain>
    </source>
</reference>
<sequence>MLPILSLKEKIFYDMINRDEKEGRKNIYSCHIEVYIFTLQKHILLSRKSVHPYKCWLSAGYGCKLIVPMAAEL</sequence>
<organism evidence="1 2">
    <name type="scientific">Bacteroides salyersiae</name>
    <dbReference type="NCBI Taxonomy" id="291644"/>
    <lineage>
        <taxon>Bacteria</taxon>
        <taxon>Pseudomonadati</taxon>
        <taxon>Bacteroidota</taxon>
        <taxon>Bacteroidia</taxon>
        <taxon>Bacteroidales</taxon>
        <taxon>Bacteroidaceae</taxon>
        <taxon>Bacteroides</taxon>
    </lineage>
</organism>
<evidence type="ECO:0000313" key="2">
    <source>
        <dbReference type="Proteomes" id="UP000422221"/>
    </source>
</evidence>
<name>A0A7J4XDR7_9BACE</name>
<dbReference type="Proteomes" id="UP000422221">
    <property type="component" value="Unassembled WGS sequence"/>
</dbReference>
<protein>
    <submittedName>
        <fullName evidence="1">Uncharacterized protein</fullName>
    </submittedName>
</protein>
<gene>
    <name evidence="1" type="ORF">F3F73_20630</name>
</gene>
<dbReference type="AlphaFoldDB" id="A0A7J4XDR7"/>
<proteinExistence type="predicted"/>
<comment type="caution">
    <text evidence="1">The sequence shown here is derived from an EMBL/GenBank/DDBJ whole genome shotgun (WGS) entry which is preliminary data.</text>
</comment>
<evidence type="ECO:0000313" key="1">
    <source>
        <dbReference type="EMBL" id="KAA3758649.1"/>
    </source>
</evidence>
<accession>A0A7J4XDR7</accession>